<comment type="caution">
    <text evidence="2">The sequence shown here is derived from an EMBL/GenBank/DDBJ whole genome shotgun (WGS) entry which is preliminary data.</text>
</comment>
<keyword evidence="3" id="KW-1185">Reference proteome</keyword>
<reference evidence="2" key="1">
    <citation type="journal article" date="2023" name="Mol. Biol. Evol.">
        <title>Third-Generation Sequencing Reveals the Adaptive Role of the Epigenome in Three Deep-Sea Polychaetes.</title>
        <authorList>
            <person name="Perez M."/>
            <person name="Aroh O."/>
            <person name="Sun Y."/>
            <person name="Lan Y."/>
            <person name="Juniper S.K."/>
            <person name="Young C.R."/>
            <person name="Angers B."/>
            <person name="Qian P.Y."/>
        </authorList>
    </citation>
    <scope>NUCLEOTIDE SEQUENCE</scope>
    <source>
        <strain evidence="2">R07B-5</strain>
    </source>
</reference>
<name>A0AAD9L070_RIDPI</name>
<organism evidence="2 3">
    <name type="scientific">Ridgeia piscesae</name>
    <name type="common">Tubeworm</name>
    <dbReference type="NCBI Taxonomy" id="27915"/>
    <lineage>
        <taxon>Eukaryota</taxon>
        <taxon>Metazoa</taxon>
        <taxon>Spiralia</taxon>
        <taxon>Lophotrochozoa</taxon>
        <taxon>Annelida</taxon>
        <taxon>Polychaeta</taxon>
        <taxon>Sedentaria</taxon>
        <taxon>Canalipalpata</taxon>
        <taxon>Sabellida</taxon>
        <taxon>Siboglinidae</taxon>
        <taxon>Ridgeia</taxon>
    </lineage>
</organism>
<dbReference type="AlphaFoldDB" id="A0AAD9L070"/>
<feature type="compositionally biased region" description="Polar residues" evidence="1">
    <location>
        <begin position="1"/>
        <end position="11"/>
    </location>
</feature>
<accession>A0AAD9L070</accession>
<feature type="region of interest" description="Disordered" evidence="1">
    <location>
        <begin position="1"/>
        <end position="32"/>
    </location>
</feature>
<protein>
    <submittedName>
        <fullName evidence="2">Uncharacterized protein</fullName>
    </submittedName>
</protein>
<evidence type="ECO:0000313" key="2">
    <source>
        <dbReference type="EMBL" id="KAK2180918.1"/>
    </source>
</evidence>
<feature type="compositionally biased region" description="Polar residues" evidence="1">
    <location>
        <begin position="75"/>
        <end position="85"/>
    </location>
</feature>
<dbReference type="EMBL" id="JAODUO010000420">
    <property type="protein sequence ID" value="KAK2180918.1"/>
    <property type="molecule type" value="Genomic_DNA"/>
</dbReference>
<evidence type="ECO:0000256" key="1">
    <source>
        <dbReference type="SAM" id="MobiDB-lite"/>
    </source>
</evidence>
<feature type="region of interest" description="Disordered" evidence="1">
    <location>
        <begin position="75"/>
        <end position="123"/>
    </location>
</feature>
<proteinExistence type="predicted"/>
<dbReference type="Proteomes" id="UP001209878">
    <property type="component" value="Unassembled WGS sequence"/>
</dbReference>
<evidence type="ECO:0000313" key="3">
    <source>
        <dbReference type="Proteomes" id="UP001209878"/>
    </source>
</evidence>
<gene>
    <name evidence="2" type="ORF">NP493_420g04027</name>
</gene>
<sequence length="257" mass="28258">MGGHSHVSTGDSHQKDDHSVGDSLDVAGSPPQYEDCVEYIESGHSNSLTSVAARDRPETEGHEVLVEADRWSLPSTQVSGKTVTSDVDKEDISGGVTADSCQADPGHQAGDKLSSGDTAGVKSAKETVDMADVTFQTPFRTPAATVPPAGAQLQRSPKRFEDIRELDELENWRERATVVTILDHREYVTIVSDIISDLINNLPLSRYVTIVTDLMYPRQIGFINRFINLVIHQIHVKFTTQLFSDVCFTGITQIYRT</sequence>